<evidence type="ECO:0000313" key="2">
    <source>
        <dbReference type="EMBL" id="AFJ03440.1"/>
    </source>
</evidence>
<dbReference type="KEGG" id="mec:Q7C_2306"/>
<dbReference type="Proteomes" id="UP000009145">
    <property type="component" value="Chromosome"/>
</dbReference>
<feature type="region of interest" description="Disordered" evidence="1">
    <location>
        <begin position="1"/>
        <end position="27"/>
    </location>
</feature>
<evidence type="ECO:0000256" key="1">
    <source>
        <dbReference type="SAM" id="MobiDB-lite"/>
    </source>
</evidence>
<dbReference type="HOGENOM" id="CLU_380743_0_0_6"/>
<gene>
    <name evidence="2" type="ordered locus">Q7C_2306</name>
</gene>
<sequence length="727" mass="75128">MTGVSIDTAEDASDTDLNNSFSTFDPTTEITPISVDVELHKVGQDGDGGNLIIGGKDQDSIDDDVDQNDGIEVFNIEVLGNEDRPSNLGYITSTNGALRTVNIDSETRTDDSYAALTVRGLLSNELQGQSASAPFGGTLTNLNANTFFGDLYIGTVFAAQNIDTFSATGGGDVFYNAEKDDNGVYTSTVTGAGSDTIIYDIDGDSVDTIGEGFMVSTGANGDSIEVTLDSGVSQSTMYLLDNLDISTGSGDDYVFVGGIANVDVMAGSGSDFVEIDTAGVSGVTGGSTGTWEFGDITGPQTFGDAFGLQGGGRVLYQAQLTAMFAGFESTVTVETTAANNYVATQIDINNAIADAISNNPELARLLGIDMDEGAQGIDVNSLVRGENHLAISLYQPALVAGPGPATGEVVVTSDSVLNAIAQGLIDTEQQVDSTNLDSAGDIRAAFNGDAGSIVADGTGSGAVMLGTNERGVYDYQNPITGGSTDIAGGPSTRNYSEIDMGTGTNDLLVLDSNDESANTLVISDTFGKVSVVNFFDGAFTYDANSVGSDYADVGVHRLDFTAFLTNTSDSSANTPNDLSEVRIDTTLDAVTDLGANEVAIINFATVDNYDSTLGDQNFSSLTGSQLLSLFNEAGDAASEGAKTDQVGDTNQSIVLVENNLNSGEYKVFSVQSDVDNAGTDGFTGATLLGTIDFGYSLEGGNTELGNINLTGSAESTTDFEDIFGLTP</sequence>
<feature type="compositionally biased region" description="Polar residues" evidence="1">
    <location>
        <begin position="15"/>
        <end position="27"/>
    </location>
</feature>
<accession>I1YKJ7</accession>
<dbReference type="EMBL" id="CP003380">
    <property type="protein sequence ID" value="AFJ03440.1"/>
    <property type="molecule type" value="Genomic_DNA"/>
</dbReference>
<reference evidence="2 3" key="1">
    <citation type="journal article" date="2012" name="J. Bacteriol.">
        <title>Complete genome sequences of Methylophaga sp. strain JAM1 and Methylophaga sp. strain JAM7.</title>
        <authorList>
            <person name="Villeneuve C."/>
            <person name="Martineau C."/>
            <person name="Mauffrey F."/>
            <person name="Villemur R."/>
        </authorList>
    </citation>
    <scope>NUCLEOTIDE SEQUENCE [LARGE SCALE GENOMIC DNA]</scope>
    <source>
        <strain evidence="2 3">JAM7</strain>
    </source>
</reference>
<dbReference type="PATRIC" id="fig|754477.3.peg.2273"/>
<dbReference type="STRING" id="754477.Q7C_2306"/>
<protein>
    <submittedName>
        <fullName evidence="2">Type I secretion target repeat protein</fullName>
    </submittedName>
</protein>
<keyword evidence="3" id="KW-1185">Reference proteome</keyword>
<dbReference type="AlphaFoldDB" id="I1YKJ7"/>
<proteinExistence type="predicted"/>
<evidence type="ECO:0000313" key="3">
    <source>
        <dbReference type="Proteomes" id="UP000009145"/>
    </source>
</evidence>
<organism evidence="2 3">
    <name type="scientific">Methylophaga frappieri (strain ATCC BAA-2434 / DSM 25690 / JAM7)</name>
    <dbReference type="NCBI Taxonomy" id="754477"/>
    <lineage>
        <taxon>Bacteria</taxon>
        <taxon>Pseudomonadati</taxon>
        <taxon>Pseudomonadota</taxon>
        <taxon>Gammaproteobacteria</taxon>
        <taxon>Thiotrichales</taxon>
        <taxon>Piscirickettsiaceae</taxon>
        <taxon>Methylophaga</taxon>
    </lineage>
</organism>
<name>I1YKJ7_METFJ</name>
<dbReference type="eggNOG" id="COG2931">
    <property type="taxonomic scope" value="Bacteria"/>
</dbReference>